<keyword evidence="1" id="KW-0680">Restriction system</keyword>
<protein>
    <recommendedName>
        <fullName evidence="5">Restriction endonuclease subunit S</fullName>
    </recommendedName>
</protein>
<sequence length="386" mass="41581">MTGMRWPLVPLGEVAPLVRRPLVVEPEGKYREIGIRSHGKGVFHKLPVSGLELGDKRVYRICPGDLLFNIVFAWEGAVALAGVGEEGMIGSHRFLTCVVDRERADASFLRHFFTTPTGLAHLLASSPGGAGRNRTLGLAGLSRIPVPLPPLDDQRRIVARLDAVSARLKACAETTERQEAELAAMLQQAFARITAGSPRARMADVAPLVRRPIEVEPDGQYPELGIRSFGRGPFHKPSLSGLDAGSKRLFRIEPGDLVFNIVFAWEGAVAIARPEDAGRVGSHRFLTCVADQTRVSAEILRFWFLSREGLAALGQASPGGAGRNRTLGLDALSRIEVPIPSLDAQAWFEALHARASNLRALHAAAADDAAALVPAMLHQTFSPAAC</sequence>
<dbReference type="InterPro" id="IPR052021">
    <property type="entry name" value="Type-I_RS_S_subunit"/>
</dbReference>
<reference evidence="3 4" key="1">
    <citation type="submission" date="2021-07" db="EMBL/GenBank/DDBJ databases">
        <authorList>
            <person name="So Y."/>
        </authorList>
    </citation>
    <scope>NUCLEOTIDE SEQUENCE [LARGE SCALE GENOMIC DNA]</scope>
    <source>
        <strain evidence="3 4">HJA6</strain>
    </source>
</reference>
<evidence type="ECO:0000313" key="3">
    <source>
        <dbReference type="EMBL" id="MBW6401800.1"/>
    </source>
</evidence>
<gene>
    <name evidence="3" type="ORF">KPL78_28390</name>
</gene>
<dbReference type="PANTHER" id="PTHR30408:SF12">
    <property type="entry name" value="TYPE I RESTRICTION ENZYME MJAVIII SPECIFICITY SUBUNIT"/>
    <property type="match status" value="1"/>
</dbReference>
<evidence type="ECO:0000256" key="2">
    <source>
        <dbReference type="ARBA" id="ARBA00023125"/>
    </source>
</evidence>
<evidence type="ECO:0000313" key="4">
    <source>
        <dbReference type="Proteomes" id="UP001196565"/>
    </source>
</evidence>
<name>A0ABS7AHL7_9PROT</name>
<dbReference type="PANTHER" id="PTHR30408">
    <property type="entry name" value="TYPE-1 RESTRICTION ENZYME ECOKI SPECIFICITY PROTEIN"/>
    <property type="match status" value="1"/>
</dbReference>
<dbReference type="RefSeq" id="WP_219766672.1">
    <property type="nucleotide sequence ID" value="NZ_JAHYBZ010000015.1"/>
</dbReference>
<dbReference type="Gene3D" id="3.90.220.20">
    <property type="entry name" value="DNA methylase specificity domains"/>
    <property type="match status" value="3"/>
</dbReference>
<accession>A0ABS7AHL7</accession>
<dbReference type="SUPFAM" id="SSF116734">
    <property type="entry name" value="DNA methylase specificity domain"/>
    <property type="match status" value="2"/>
</dbReference>
<evidence type="ECO:0000256" key="1">
    <source>
        <dbReference type="ARBA" id="ARBA00022747"/>
    </source>
</evidence>
<dbReference type="InterPro" id="IPR044946">
    <property type="entry name" value="Restrct_endonuc_typeI_TRD_sf"/>
</dbReference>
<keyword evidence="4" id="KW-1185">Reference proteome</keyword>
<dbReference type="Proteomes" id="UP001196565">
    <property type="component" value="Unassembled WGS sequence"/>
</dbReference>
<dbReference type="EMBL" id="JAHYBZ010000015">
    <property type="protein sequence ID" value="MBW6401800.1"/>
    <property type="molecule type" value="Genomic_DNA"/>
</dbReference>
<evidence type="ECO:0008006" key="5">
    <source>
        <dbReference type="Google" id="ProtNLM"/>
    </source>
</evidence>
<organism evidence="3 4">
    <name type="scientific">Roseomonas alba</name>
    <dbReference type="NCBI Taxonomy" id="2846776"/>
    <lineage>
        <taxon>Bacteria</taxon>
        <taxon>Pseudomonadati</taxon>
        <taxon>Pseudomonadota</taxon>
        <taxon>Alphaproteobacteria</taxon>
        <taxon>Acetobacterales</taxon>
        <taxon>Roseomonadaceae</taxon>
        <taxon>Roseomonas</taxon>
    </lineage>
</organism>
<comment type="caution">
    <text evidence="3">The sequence shown here is derived from an EMBL/GenBank/DDBJ whole genome shotgun (WGS) entry which is preliminary data.</text>
</comment>
<proteinExistence type="predicted"/>
<keyword evidence="2" id="KW-0238">DNA-binding</keyword>